<dbReference type="OrthoDB" id="468448at2"/>
<dbReference type="PANTHER" id="PTHR43685:SF2">
    <property type="entry name" value="GLYCOSYLTRANSFERASE 2-LIKE DOMAIN-CONTAINING PROTEIN"/>
    <property type="match status" value="1"/>
</dbReference>
<dbReference type="KEGG" id="cyn:Cyan7425_3732"/>
<dbReference type="EMBL" id="CP001344">
    <property type="protein sequence ID" value="ACL46051.1"/>
    <property type="molecule type" value="Genomic_DNA"/>
</dbReference>
<keyword evidence="2" id="KW-0808">Transferase</keyword>
<dbReference type="PANTHER" id="PTHR43685">
    <property type="entry name" value="GLYCOSYLTRANSFERASE"/>
    <property type="match status" value="1"/>
</dbReference>
<dbReference type="GO" id="GO:0016740">
    <property type="term" value="F:transferase activity"/>
    <property type="evidence" value="ECO:0007669"/>
    <property type="project" value="UniProtKB-KW"/>
</dbReference>
<dbReference type="eggNOG" id="COG1215">
    <property type="taxonomic scope" value="Bacteria"/>
</dbReference>
<dbReference type="InterPro" id="IPR001173">
    <property type="entry name" value="Glyco_trans_2-like"/>
</dbReference>
<reference evidence="2" key="1">
    <citation type="submission" date="2009-01" db="EMBL/GenBank/DDBJ databases">
        <title>Complete sequence of chromosome Cyanothece sp. PCC 7425.</title>
        <authorList>
            <consortium name="US DOE Joint Genome Institute"/>
            <person name="Lucas S."/>
            <person name="Copeland A."/>
            <person name="Lapidus A."/>
            <person name="Glavina del Rio T."/>
            <person name="Dalin E."/>
            <person name="Tice H."/>
            <person name="Bruce D."/>
            <person name="Goodwin L."/>
            <person name="Pitluck S."/>
            <person name="Sims D."/>
            <person name="Meineke L."/>
            <person name="Brettin T."/>
            <person name="Detter J.C."/>
            <person name="Han C."/>
            <person name="Larimer F."/>
            <person name="Land M."/>
            <person name="Hauser L."/>
            <person name="Kyrpides N."/>
            <person name="Ovchinnikova G."/>
            <person name="Liberton M."/>
            <person name="Stoeckel J."/>
            <person name="Banerjee A."/>
            <person name="Singh A."/>
            <person name="Page L."/>
            <person name="Sato H."/>
            <person name="Zhao L."/>
            <person name="Sherman L."/>
            <person name="Pakrasi H."/>
            <person name="Richardson P."/>
        </authorList>
    </citation>
    <scope>NUCLEOTIDE SEQUENCE</scope>
    <source>
        <strain evidence="2">PCC 7425</strain>
    </source>
</reference>
<dbReference type="STRING" id="395961.Cyan7425_3732"/>
<dbReference type="InterPro" id="IPR050834">
    <property type="entry name" value="Glycosyltransf_2"/>
</dbReference>
<name>B8HSR8_CYAP4</name>
<proteinExistence type="predicted"/>
<sequence>MNAPLDILIPTCDRPAALAVTLTSLCSQTFAQFRLVISDQTEGPDALATKEVQAVLRVLQAHGHAIETYHHLPRRGLAEQRQFLLDQVQADYALFLDDDLILEPYVVEQLWRAMQAEQCGFVGSAVIGLSFLDDIRPQEQAIEFWQTPVQPEIVRPHTPQWNRWRLHNAANLYHLQTRLGLTPDQTRKYKVAWVGACVLYDVAKLRAIGGYSFWPQLPAEHCGEDVLVQLRLLEHYGGCGLIPSGVYHQELPTTVVNRSVDAHTYLPIAPQTEIPAASLQTATLSGKLRTNPTQGPGQ</sequence>
<dbReference type="CDD" id="cd00761">
    <property type="entry name" value="Glyco_tranf_GTA_type"/>
    <property type="match status" value="1"/>
</dbReference>
<evidence type="ECO:0000259" key="1">
    <source>
        <dbReference type="Pfam" id="PF00535"/>
    </source>
</evidence>
<dbReference type="InterPro" id="IPR029044">
    <property type="entry name" value="Nucleotide-diphossugar_trans"/>
</dbReference>
<organism evidence="2">
    <name type="scientific">Cyanothece sp. (strain PCC 7425 / ATCC 29141)</name>
    <dbReference type="NCBI Taxonomy" id="395961"/>
    <lineage>
        <taxon>Bacteria</taxon>
        <taxon>Bacillati</taxon>
        <taxon>Cyanobacteriota</taxon>
        <taxon>Cyanophyceae</taxon>
        <taxon>Gomontiellales</taxon>
        <taxon>Cyanothecaceae</taxon>
        <taxon>Cyanothece</taxon>
    </lineage>
</organism>
<protein>
    <submittedName>
        <fullName evidence="2">Glycosyl transferase family 2</fullName>
    </submittedName>
</protein>
<dbReference type="AlphaFoldDB" id="B8HSR8"/>
<feature type="domain" description="Glycosyltransferase 2-like" evidence="1">
    <location>
        <begin position="7"/>
        <end position="141"/>
    </location>
</feature>
<evidence type="ECO:0000313" key="2">
    <source>
        <dbReference type="EMBL" id="ACL46051.1"/>
    </source>
</evidence>
<dbReference type="Pfam" id="PF00535">
    <property type="entry name" value="Glycos_transf_2"/>
    <property type="match status" value="1"/>
</dbReference>
<dbReference type="HOGENOM" id="CLU_083829_0_0_3"/>
<dbReference type="SUPFAM" id="SSF53448">
    <property type="entry name" value="Nucleotide-diphospho-sugar transferases"/>
    <property type="match status" value="1"/>
</dbReference>
<dbReference type="CAZy" id="GT2">
    <property type="family name" value="Glycosyltransferase Family 2"/>
</dbReference>
<dbReference type="Gene3D" id="3.90.550.10">
    <property type="entry name" value="Spore Coat Polysaccharide Biosynthesis Protein SpsA, Chain A"/>
    <property type="match status" value="1"/>
</dbReference>
<gene>
    <name evidence="2" type="ordered locus">Cyan7425_3732</name>
</gene>
<accession>B8HSR8</accession>